<dbReference type="InterPro" id="IPR033659">
    <property type="entry name" value="Ferrochelatase_N"/>
</dbReference>
<dbReference type="Proteomes" id="UP000196534">
    <property type="component" value="Unassembled WGS sequence"/>
</dbReference>
<gene>
    <name evidence="7" type="primary">hemH</name>
    <name evidence="9" type="ORF">B9N61_06740</name>
</gene>
<comment type="similarity">
    <text evidence="1 7 8">Belongs to the ferrochelatase family.</text>
</comment>
<dbReference type="Pfam" id="PF00762">
    <property type="entry name" value="Ferrochelatase"/>
    <property type="match status" value="1"/>
</dbReference>
<feature type="binding site" evidence="7">
    <location>
        <position position="269"/>
    </location>
    <ligand>
        <name>Fe(2+)</name>
        <dbReference type="ChEBI" id="CHEBI:29033"/>
    </ligand>
</feature>
<dbReference type="UniPathway" id="UPA00252">
    <property type="reaction ID" value="UER00325"/>
</dbReference>
<evidence type="ECO:0000256" key="5">
    <source>
        <dbReference type="ARBA" id="ARBA00023244"/>
    </source>
</evidence>
<comment type="pathway">
    <text evidence="7 8">Porphyrin-containing compound metabolism; protoheme biosynthesis; protoheme from protoporphyrin-IX: step 1/1.</text>
</comment>
<comment type="caution">
    <text evidence="9">The sequence shown here is derived from an EMBL/GenBank/DDBJ whole genome shotgun (WGS) entry which is preliminary data.</text>
</comment>
<dbReference type="InterPro" id="IPR001015">
    <property type="entry name" value="Ferrochelatase"/>
</dbReference>
<evidence type="ECO:0000256" key="2">
    <source>
        <dbReference type="ARBA" id="ARBA00023004"/>
    </source>
</evidence>
<evidence type="ECO:0000256" key="6">
    <source>
        <dbReference type="ARBA" id="ARBA00024536"/>
    </source>
</evidence>
<dbReference type="GO" id="GO:0046872">
    <property type="term" value="F:metal ion binding"/>
    <property type="evidence" value="ECO:0007669"/>
    <property type="project" value="UniProtKB-KW"/>
</dbReference>
<name>A0A1Y5NB91_9BACT</name>
<reference evidence="9 10" key="1">
    <citation type="submission" date="2017-04" db="EMBL/GenBank/DDBJ databases">
        <title>Complete genome of Campylobacter concisus ATCC 33237T and draft genomes for an additional eight well characterized C. concisus strains.</title>
        <authorList>
            <person name="Cornelius A.J."/>
            <person name="Miller W.G."/>
            <person name="Lastovica A.J."/>
            <person name="On S.L."/>
            <person name="French N.P."/>
            <person name="Vandenberg O."/>
            <person name="Biggs P.J."/>
        </authorList>
    </citation>
    <scope>NUCLEOTIDE SEQUENCE [LARGE SCALE GENOMIC DNA]</scope>
    <source>
        <strain evidence="9 10">Lasto205.94</strain>
    </source>
</reference>
<comment type="catalytic activity">
    <reaction evidence="6">
        <text>Fe-coproporphyrin III + 2 H(+) = coproporphyrin III + Fe(2+)</text>
        <dbReference type="Rhea" id="RHEA:49572"/>
        <dbReference type="ChEBI" id="CHEBI:15378"/>
        <dbReference type="ChEBI" id="CHEBI:29033"/>
        <dbReference type="ChEBI" id="CHEBI:68438"/>
        <dbReference type="ChEBI" id="CHEBI:131725"/>
        <dbReference type="EC" id="4.99.1.9"/>
    </reaction>
    <physiologicalReaction direction="right-to-left" evidence="6">
        <dbReference type="Rhea" id="RHEA:49574"/>
    </physiologicalReaction>
</comment>
<evidence type="ECO:0000256" key="4">
    <source>
        <dbReference type="ARBA" id="ARBA00023239"/>
    </source>
</evidence>
<dbReference type="GO" id="GO:0006783">
    <property type="term" value="P:heme biosynthetic process"/>
    <property type="evidence" value="ECO:0007669"/>
    <property type="project" value="UniProtKB-UniRule"/>
</dbReference>
<dbReference type="InterPro" id="IPR033644">
    <property type="entry name" value="Ferrochelatase_C"/>
</dbReference>
<dbReference type="SUPFAM" id="SSF53800">
    <property type="entry name" value="Chelatase"/>
    <property type="match status" value="1"/>
</dbReference>
<dbReference type="NCBIfam" id="TIGR00109">
    <property type="entry name" value="hemH"/>
    <property type="match status" value="1"/>
</dbReference>
<dbReference type="InterPro" id="IPR019772">
    <property type="entry name" value="Ferrochelatase_AS"/>
</dbReference>
<dbReference type="RefSeq" id="WP_087586457.1">
    <property type="nucleotide sequence ID" value="NZ_CABMKP010000009.1"/>
</dbReference>
<dbReference type="GO" id="GO:0005737">
    <property type="term" value="C:cytoplasm"/>
    <property type="evidence" value="ECO:0007669"/>
    <property type="project" value="UniProtKB-SubCell"/>
</dbReference>
<keyword evidence="3 7" id="KW-0350">Heme biosynthesis</keyword>
<dbReference type="HAMAP" id="MF_00323">
    <property type="entry name" value="Ferrochelatase"/>
    <property type="match status" value="1"/>
</dbReference>
<evidence type="ECO:0000313" key="10">
    <source>
        <dbReference type="Proteomes" id="UP000196534"/>
    </source>
</evidence>
<dbReference type="PROSITE" id="PS00534">
    <property type="entry name" value="FERROCHELATASE"/>
    <property type="match status" value="1"/>
</dbReference>
<evidence type="ECO:0000256" key="7">
    <source>
        <dbReference type="HAMAP-Rule" id="MF_00323"/>
    </source>
</evidence>
<proteinExistence type="inferred from homology"/>
<keyword evidence="2 7" id="KW-0408">Iron</keyword>
<evidence type="ECO:0000256" key="3">
    <source>
        <dbReference type="ARBA" id="ARBA00023133"/>
    </source>
</evidence>
<accession>A0A1Y5NB91</accession>
<dbReference type="CDD" id="cd03411">
    <property type="entry name" value="Ferrochelatase_N"/>
    <property type="match status" value="1"/>
</dbReference>
<evidence type="ECO:0000256" key="8">
    <source>
        <dbReference type="RuleBase" id="RU000607"/>
    </source>
</evidence>
<keyword evidence="4 7" id="KW-0456">Lyase</keyword>
<keyword evidence="7 8" id="KW-0963">Cytoplasm</keyword>
<dbReference type="PANTHER" id="PTHR11108:SF1">
    <property type="entry name" value="FERROCHELATASE, MITOCHONDRIAL"/>
    <property type="match status" value="1"/>
</dbReference>
<sequence>MKKKALLLLNMGGANNLDDVEIFLKNMFDDPYILGIKNKFLRKLVAFMIVKGRLKAAQHNYKQIGGKSPICELTKKLCDKISSFENEFSAIDFAMNYTSPFTKKVLKKYENFDEIVLLPLYPHHSKTTISSSLDDFKKAKDELGVKARILLCDTFYDDENYNKIIISHINKTISGIDTSDVSLIFSAHSLPQSHIKKGDVYEKHINEHVQILSKMIKDSGLNFKEINLAYQSRLGPVKWLEPSLNEILAKCKSKKALIYPLSFCIDNSETIFELVIEYAKIAKELNFSFYKVVWCPNFSDEFASFILQKAKTAKEINF</sequence>
<comment type="subcellular location">
    <subcellularLocation>
        <location evidence="7 8">Cytoplasm</location>
    </subcellularLocation>
</comment>
<keyword evidence="7" id="KW-0479">Metal-binding</keyword>
<evidence type="ECO:0000256" key="1">
    <source>
        <dbReference type="ARBA" id="ARBA00007718"/>
    </source>
</evidence>
<evidence type="ECO:0000313" key="9">
    <source>
        <dbReference type="EMBL" id="OUT18027.1"/>
    </source>
</evidence>
<organism evidence="9 10">
    <name type="scientific">Campylobacter concisus</name>
    <dbReference type="NCBI Taxonomy" id="199"/>
    <lineage>
        <taxon>Bacteria</taxon>
        <taxon>Pseudomonadati</taxon>
        <taxon>Campylobacterota</taxon>
        <taxon>Epsilonproteobacteria</taxon>
        <taxon>Campylobacterales</taxon>
        <taxon>Campylobacteraceae</taxon>
        <taxon>Campylobacter</taxon>
    </lineage>
</organism>
<dbReference type="GO" id="GO:0004325">
    <property type="term" value="F:ferrochelatase activity"/>
    <property type="evidence" value="ECO:0007669"/>
    <property type="project" value="UniProtKB-UniRule"/>
</dbReference>
<dbReference type="AlphaFoldDB" id="A0A1Y5NB91"/>
<feature type="binding site" evidence="7">
    <location>
        <position position="188"/>
    </location>
    <ligand>
        <name>Fe(2+)</name>
        <dbReference type="ChEBI" id="CHEBI:29033"/>
    </ligand>
</feature>
<comment type="function">
    <text evidence="7 8">Catalyzes the ferrous insertion into protoporphyrin IX.</text>
</comment>
<dbReference type="PANTHER" id="PTHR11108">
    <property type="entry name" value="FERROCHELATASE"/>
    <property type="match status" value="1"/>
</dbReference>
<dbReference type="EMBL" id="NDYR01000009">
    <property type="protein sequence ID" value="OUT18027.1"/>
    <property type="molecule type" value="Genomic_DNA"/>
</dbReference>
<dbReference type="EC" id="4.98.1.1" evidence="7 8"/>
<comment type="catalytic activity">
    <reaction evidence="7 8">
        <text>heme b + 2 H(+) = protoporphyrin IX + Fe(2+)</text>
        <dbReference type="Rhea" id="RHEA:22584"/>
        <dbReference type="ChEBI" id="CHEBI:15378"/>
        <dbReference type="ChEBI" id="CHEBI:29033"/>
        <dbReference type="ChEBI" id="CHEBI:57306"/>
        <dbReference type="ChEBI" id="CHEBI:60344"/>
        <dbReference type="EC" id="4.98.1.1"/>
    </reaction>
</comment>
<keyword evidence="5 7" id="KW-0627">Porphyrin biosynthesis</keyword>
<dbReference type="CDD" id="cd00419">
    <property type="entry name" value="Ferrochelatase_C"/>
    <property type="match status" value="1"/>
</dbReference>
<dbReference type="Gene3D" id="3.40.50.1400">
    <property type="match status" value="2"/>
</dbReference>
<protein>
    <recommendedName>
        <fullName evidence="7 8">Ferrochelatase</fullName>
        <ecNumber evidence="7 8">4.98.1.1</ecNumber>
    </recommendedName>
    <alternativeName>
        <fullName evidence="7">Heme synthase</fullName>
    </alternativeName>
    <alternativeName>
        <fullName evidence="7">Protoheme ferro-lyase</fullName>
    </alternativeName>
</protein>